<dbReference type="EMBL" id="MHQJ01000003">
    <property type="protein sequence ID" value="OHA02001.1"/>
    <property type="molecule type" value="Genomic_DNA"/>
</dbReference>
<comment type="caution">
    <text evidence="2">The sequence shown here is derived from an EMBL/GenBank/DDBJ whole genome shotgun (WGS) entry which is preliminary data.</text>
</comment>
<sequence>MAKIIYQKDKKRVALSVAEYILLGLAELGTGLVESFLPKKYPQSTFTRALLGLDSVPRNSIYHELYRLKARGLVVPSRSDGKSIKLTANGKRLVRRIGLKLSPARKRDGAWHVVIFDIPERLHKSRDLLRYELRSLGFIKLQASVWISTEPITEEFYEFLKDRSLLSCAIVLKVVDASQSERIRSLLKNSRHRALSVQ</sequence>
<accession>A0A1G2KU98</accession>
<feature type="domain" description="Transcriptional repressor PaaX-like central Cas2-like" evidence="1">
    <location>
        <begin position="106"/>
        <end position="174"/>
    </location>
</feature>
<dbReference type="Pfam" id="PF20803">
    <property type="entry name" value="PaaX_M"/>
    <property type="match status" value="1"/>
</dbReference>
<dbReference type="GO" id="GO:0006351">
    <property type="term" value="P:DNA-templated transcription"/>
    <property type="evidence" value="ECO:0007669"/>
    <property type="project" value="TreeGrafter"/>
</dbReference>
<proteinExistence type="predicted"/>
<dbReference type="PANTHER" id="PTHR30319">
    <property type="entry name" value="PHENYLACETIC ACID REGULATOR-RELATED TRANSCRIPTIONAL REPRESSOR"/>
    <property type="match status" value="1"/>
</dbReference>
<evidence type="ECO:0000259" key="1">
    <source>
        <dbReference type="Pfam" id="PF20803"/>
    </source>
</evidence>
<dbReference type="PANTHER" id="PTHR30319:SF1">
    <property type="entry name" value="TRANSCRIPTIONAL REPRESSOR PAAX"/>
    <property type="match status" value="1"/>
</dbReference>
<organism evidence="2 3">
    <name type="scientific">Candidatus Sungbacteria bacterium RIFCSPHIGHO2_02_FULL_49_12</name>
    <dbReference type="NCBI Taxonomy" id="1802271"/>
    <lineage>
        <taxon>Bacteria</taxon>
        <taxon>Candidatus Sungiibacteriota</taxon>
    </lineage>
</organism>
<gene>
    <name evidence="2" type="ORF">A3C11_02700</name>
</gene>
<dbReference type="AlphaFoldDB" id="A0A1G2KU98"/>
<evidence type="ECO:0000313" key="3">
    <source>
        <dbReference type="Proteomes" id="UP000177362"/>
    </source>
</evidence>
<protein>
    <recommendedName>
        <fullName evidence="1">Transcriptional repressor PaaX-like central Cas2-like domain-containing protein</fullName>
    </recommendedName>
</protein>
<reference evidence="2 3" key="1">
    <citation type="journal article" date="2016" name="Nat. Commun.">
        <title>Thousands of microbial genomes shed light on interconnected biogeochemical processes in an aquifer system.</title>
        <authorList>
            <person name="Anantharaman K."/>
            <person name="Brown C.T."/>
            <person name="Hug L.A."/>
            <person name="Sharon I."/>
            <person name="Castelle C.J."/>
            <person name="Probst A.J."/>
            <person name="Thomas B.C."/>
            <person name="Singh A."/>
            <person name="Wilkins M.J."/>
            <person name="Karaoz U."/>
            <person name="Brodie E.L."/>
            <person name="Williams K.H."/>
            <person name="Hubbard S.S."/>
            <person name="Banfield J.F."/>
        </authorList>
    </citation>
    <scope>NUCLEOTIDE SEQUENCE [LARGE SCALE GENOMIC DNA]</scope>
</reference>
<name>A0A1G2KU98_9BACT</name>
<dbReference type="Proteomes" id="UP000177362">
    <property type="component" value="Unassembled WGS sequence"/>
</dbReference>
<dbReference type="InterPro" id="IPR048846">
    <property type="entry name" value="PaaX-like_central"/>
</dbReference>
<evidence type="ECO:0000313" key="2">
    <source>
        <dbReference type="EMBL" id="OHA02001.1"/>
    </source>
</evidence>
<dbReference type="Gene3D" id="3.30.70.2650">
    <property type="match status" value="1"/>
</dbReference>